<dbReference type="Proteomes" id="UP000002484">
    <property type="component" value="Chromosome"/>
</dbReference>
<dbReference type="RefSeq" id="WP_013422484.1">
    <property type="nucleotide sequence ID" value="NC_014666.1"/>
</dbReference>
<accession>E3J3M7</accession>
<keyword evidence="2" id="KW-1185">Reference proteome</keyword>
<evidence type="ECO:0000313" key="1">
    <source>
        <dbReference type="EMBL" id="ADP79364.1"/>
    </source>
</evidence>
<sequence length="159" mass="17594" precursor="true">MNRERMFLPVPRALRRFTSSPVRLLALMVAVLAAFAIAPPVAANAAVPNNYIFNNSSVGIGVWHDYHSGTYDAVLPAYSTTKGQWGWDHASKFFVGSTYCYNAYRRPAGSSGAWQLAVVGSGPATYPDGSFAPYNSNWWLYDWQIQLQTFVGNFCGLRV</sequence>
<organism evidence="1 2">
    <name type="scientific">Pseudofrankia inefficax (strain DSM 45817 / CECT 9037 / DDB 130130 / EuI1c)</name>
    <name type="common">Frankia inefficax</name>
    <dbReference type="NCBI Taxonomy" id="298654"/>
    <lineage>
        <taxon>Bacteria</taxon>
        <taxon>Bacillati</taxon>
        <taxon>Actinomycetota</taxon>
        <taxon>Actinomycetes</taxon>
        <taxon>Frankiales</taxon>
        <taxon>Frankiaceae</taxon>
        <taxon>Pseudofrankia</taxon>
    </lineage>
</organism>
<evidence type="ECO:0000313" key="2">
    <source>
        <dbReference type="Proteomes" id="UP000002484"/>
    </source>
</evidence>
<dbReference type="KEGG" id="fri:FraEuI1c_1294"/>
<proteinExistence type="predicted"/>
<dbReference type="AlphaFoldDB" id="E3J3M7"/>
<gene>
    <name evidence="1" type="ordered locus">FraEuI1c_1294</name>
</gene>
<dbReference type="eggNOG" id="ENOG5030QE6">
    <property type="taxonomic scope" value="Bacteria"/>
</dbReference>
<reference evidence="1 2" key="1">
    <citation type="submission" date="2010-10" db="EMBL/GenBank/DDBJ databases">
        <title>Complete sequence of Frankia sp. EuI1c.</title>
        <authorList>
            <consortium name="US DOE Joint Genome Institute"/>
            <person name="Lucas S."/>
            <person name="Copeland A."/>
            <person name="Lapidus A."/>
            <person name="Cheng J.-F."/>
            <person name="Bruce D."/>
            <person name="Goodwin L."/>
            <person name="Pitluck S."/>
            <person name="Chertkov O."/>
            <person name="Detter J.C."/>
            <person name="Han C."/>
            <person name="Tapia R."/>
            <person name="Land M."/>
            <person name="Hauser L."/>
            <person name="Jeffries C."/>
            <person name="Kyrpides N."/>
            <person name="Ivanova N."/>
            <person name="Mikhailova N."/>
            <person name="Beauchemin N."/>
            <person name="Sen A."/>
            <person name="Sur S.A."/>
            <person name="Gtari M."/>
            <person name="Wall L."/>
            <person name="Tisa L."/>
            <person name="Woyke T."/>
        </authorList>
    </citation>
    <scope>NUCLEOTIDE SEQUENCE [LARGE SCALE GENOMIC DNA]</scope>
    <source>
        <strain evidence="2">DSM 45817 / CECT 9037 / EuI1c</strain>
    </source>
</reference>
<dbReference type="HOGENOM" id="CLU_1658269_0_0_11"/>
<dbReference type="InParanoid" id="E3J3M7"/>
<name>E3J3M7_PSEI1</name>
<dbReference type="OrthoDB" id="5195686at2"/>
<dbReference type="EMBL" id="CP002299">
    <property type="protein sequence ID" value="ADP79364.1"/>
    <property type="molecule type" value="Genomic_DNA"/>
</dbReference>
<protein>
    <submittedName>
        <fullName evidence="1">Uncharacterized protein</fullName>
    </submittedName>
</protein>